<reference evidence="1" key="1">
    <citation type="submission" date="2021-01" db="EMBL/GenBank/DDBJ databases">
        <authorList>
            <person name="Sun Q."/>
        </authorList>
    </citation>
    <scope>NUCLEOTIDE SEQUENCE</scope>
    <source>
        <strain evidence="1">YIM B02566</strain>
    </source>
</reference>
<dbReference type="Proteomes" id="UP000616151">
    <property type="component" value="Unassembled WGS sequence"/>
</dbReference>
<keyword evidence="2" id="KW-1185">Reference proteome</keyword>
<evidence type="ECO:0000313" key="2">
    <source>
        <dbReference type="Proteomes" id="UP000616151"/>
    </source>
</evidence>
<organism evidence="1 2">
    <name type="scientific">Taklimakanibacter albus</name>
    <dbReference type="NCBI Taxonomy" id="2800327"/>
    <lineage>
        <taxon>Bacteria</taxon>
        <taxon>Pseudomonadati</taxon>
        <taxon>Pseudomonadota</taxon>
        <taxon>Alphaproteobacteria</taxon>
        <taxon>Hyphomicrobiales</taxon>
        <taxon>Aestuariivirgaceae</taxon>
        <taxon>Taklimakanibacter</taxon>
    </lineage>
</organism>
<proteinExistence type="predicted"/>
<protein>
    <submittedName>
        <fullName evidence="1">(2Fe-2S)-binding protein</fullName>
    </submittedName>
</protein>
<evidence type="ECO:0000313" key="1">
    <source>
        <dbReference type="EMBL" id="MBK1870770.1"/>
    </source>
</evidence>
<gene>
    <name evidence="1" type="ORF">JHL16_30675</name>
</gene>
<sequence>MKDEQNIGGGQFVRLGEQARPAVEIKIDGKRFSCLAGDTVLTAVLLAGRHLRQSEFGDGPRAGFCNMGACQDCWMYRADGERVRACTTYVEGGMDIYTADPQHHVA</sequence>
<name>A0ACC5RDN2_9HYPH</name>
<comment type="caution">
    <text evidence="1">The sequence shown here is derived from an EMBL/GenBank/DDBJ whole genome shotgun (WGS) entry which is preliminary data.</text>
</comment>
<dbReference type="EMBL" id="JAENHL010000008">
    <property type="protein sequence ID" value="MBK1870770.1"/>
    <property type="molecule type" value="Genomic_DNA"/>
</dbReference>
<accession>A0ACC5RDN2</accession>